<accession>A0A1L3SRI2</accession>
<dbReference type="PANTHER" id="PTHR33164:SF57">
    <property type="entry name" value="MARR-FAMILY TRANSCRIPTIONAL REGULATOR"/>
    <property type="match status" value="1"/>
</dbReference>
<keyword evidence="1" id="KW-0805">Transcription regulation</keyword>
<dbReference type="PROSITE" id="PS50995">
    <property type="entry name" value="HTH_MARR_2"/>
    <property type="match status" value="1"/>
</dbReference>
<evidence type="ECO:0000313" key="6">
    <source>
        <dbReference type="Proteomes" id="UP000182840"/>
    </source>
</evidence>
<feature type="domain" description="HTH marR-type" evidence="4">
    <location>
        <begin position="19"/>
        <end position="153"/>
    </location>
</feature>
<dbReference type="RefSeq" id="WP_072604417.1">
    <property type="nucleotide sequence ID" value="NZ_CP018171.1"/>
</dbReference>
<dbReference type="Proteomes" id="UP000182840">
    <property type="component" value="Chromosome"/>
</dbReference>
<dbReference type="InterPro" id="IPR036388">
    <property type="entry name" value="WH-like_DNA-bd_sf"/>
</dbReference>
<dbReference type="SUPFAM" id="SSF46785">
    <property type="entry name" value="Winged helix' DNA-binding domain"/>
    <property type="match status" value="1"/>
</dbReference>
<dbReference type="InterPro" id="IPR039422">
    <property type="entry name" value="MarR/SlyA-like"/>
</dbReference>
<keyword evidence="6" id="KW-1185">Reference proteome</keyword>
<dbReference type="InterPro" id="IPR023187">
    <property type="entry name" value="Tscrpt_reg_MarR-type_CS"/>
</dbReference>
<keyword evidence="3" id="KW-0804">Transcription</keyword>
<dbReference type="STRING" id="1670800.BSQ44_12045"/>
<dbReference type="Gene3D" id="1.10.10.10">
    <property type="entry name" value="Winged helix-like DNA-binding domain superfamily/Winged helix DNA-binding domain"/>
    <property type="match status" value="1"/>
</dbReference>
<proteinExistence type="predicted"/>
<dbReference type="OrthoDB" id="7063965at2"/>
<protein>
    <submittedName>
        <fullName evidence="5">MarR family transcriptional regulator</fullName>
    </submittedName>
</protein>
<evidence type="ECO:0000256" key="3">
    <source>
        <dbReference type="ARBA" id="ARBA00023163"/>
    </source>
</evidence>
<dbReference type="AlphaFoldDB" id="A0A1L3SRI2"/>
<evidence type="ECO:0000259" key="4">
    <source>
        <dbReference type="PROSITE" id="PS50995"/>
    </source>
</evidence>
<sequence>MTASAPLAAVDAAPASKERLRLWIRLLRASRIVENELRERLKREFDTTLPRFDVMAALNRAPDGMLMSDLSRFLLVSNGNVTGIVDRLVNDGFVARARREGDRRTSIVRLTPRGQEVFREMAAVHEGWIGELLGDVSEGDARRLASMLKTFRSNWEDEH</sequence>
<dbReference type="GO" id="GO:0003700">
    <property type="term" value="F:DNA-binding transcription factor activity"/>
    <property type="evidence" value="ECO:0007669"/>
    <property type="project" value="InterPro"/>
</dbReference>
<dbReference type="PROSITE" id="PS01117">
    <property type="entry name" value="HTH_MARR_1"/>
    <property type="match status" value="1"/>
</dbReference>
<name>A0A1L3SRI2_9HYPH</name>
<organism evidence="5 6">
    <name type="scientific">Aquibium oceanicum</name>
    <dbReference type="NCBI Taxonomy" id="1670800"/>
    <lineage>
        <taxon>Bacteria</taxon>
        <taxon>Pseudomonadati</taxon>
        <taxon>Pseudomonadota</taxon>
        <taxon>Alphaproteobacteria</taxon>
        <taxon>Hyphomicrobiales</taxon>
        <taxon>Phyllobacteriaceae</taxon>
        <taxon>Aquibium</taxon>
    </lineage>
</organism>
<evidence type="ECO:0000256" key="2">
    <source>
        <dbReference type="ARBA" id="ARBA00023125"/>
    </source>
</evidence>
<evidence type="ECO:0000313" key="5">
    <source>
        <dbReference type="EMBL" id="APH72014.1"/>
    </source>
</evidence>
<dbReference type="KEGG" id="meso:BSQ44_12045"/>
<keyword evidence="2" id="KW-0238">DNA-binding</keyword>
<dbReference type="InterPro" id="IPR036390">
    <property type="entry name" value="WH_DNA-bd_sf"/>
</dbReference>
<dbReference type="Pfam" id="PF12802">
    <property type="entry name" value="MarR_2"/>
    <property type="match status" value="1"/>
</dbReference>
<gene>
    <name evidence="5" type="ORF">BSQ44_12045</name>
</gene>
<dbReference type="InterPro" id="IPR000835">
    <property type="entry name" value="HTH_MarR-typ"/>
</dbReference>
<dbReference type="SMART" id="SM00347">
    <property type="entry name" value="HTH_MARR"/>
    <property type="match status" value="1"/>
</dbReference>
<reference evidence="6" key="1">
    <citation type="submission" date="2016-11" db="EMBL/GenBank/DDBJ databases">
        <title>Mesorhizobium oceanicum sp. nov., isolated from deep seawater in South China Sea.</title>
        <authorList>
            <person name="Fu G.-Y."/>
        </authorList>
    </citation>
    <scope>NUCLEOTIDE SEQUENCE [LARGE SCALE GENOMIC DNA]</scope>
    <source>
        <strain evidence="6">B7</strain>
    </source>
</reference>
<dbReference type="EMBL" id="CP018171">
    <property type="protein sequence ID" value="APH72014.1"/>
    <property type="molecule type" value="Genomic_DNA"/>
</dbReference>
<dbReference type="PRINTS" id="PR00598">
    <property type="entry name" value="HTHMARR"/>
</dbReference>
<dbReference type="GO" id="GO:0003677">
    <property type="term" value="F:DNA binding"/>
    <property type="evidence" value="ECO:0007669"/>
    <property type="project" value="UniProtKB-KW"/>
</dbReference>
<evidence type="ECO:0000256" key="1">
    <source>
        <dbReference type="ARBA" id="ARBA00023015"/>
    </source>
</evidence>
<dbReference type="GO" id="GO:0006950">
    <property type="term" value="P:response to stress"/>
    <property type="evidence" value="ECO:0007669"/>
    <property type="project" value="TreeGrafter"/>
</dbReference>
<dbReference type="PANTHER" id="PTHR33164">
    <property type="entry name" value="TRANSCRIPTIONAL REGULATOR, MARR FAMILY"/>
    <property type="match status" value="1"/>
</dbReference>